<keyword evidence="1" id="KW-0472">Membrane</keyword>
<keyword evidence="1" id="KW-1133">Transmembrane helix</keyword>
<keyword evidence="1" id="KW-0812">Transmembrane</keyword>
<dbReference type="Pfam" id="PF04235">
    <property type="entry name" value="DUF418"/>
    <property type="match status" value="1"/>
</dbReference>
<reference evidence="3 4" key="1">
    <citation type="journal article" date="2019" name="Int. J. Syst. Evol. Microbiol.">
        <title>The Global Catalogue of Microorganisms (GCM) 10K type strain sequencing project: providing services to taxonomists for standard genome sequencing and annotation.</title>
        <authorList>
            <consortium name="The Broad Institute Genomics Platform"/>
            <consortium name="The Broad Institute Genome Sequencing Center for Infectious Disease"/>
            <person name="Wu L."/>
            <person name="Ma J."/>
        </authorList>
    </citation>
    <scope>NUCLEOTIDE SEQUENCE [LARGE SCALE GENOMIC DNA]</scope>
    <source>
        <strain evidence="3 4">JCM 15572</strain>
    </source>
</reference>
<feature type="transmembrane region" description="Helical" evidence="1">
    <location>
        <begin position="328"/>
        <end position="347"/>
    </location>
</feature>
<name>A0ABN2DFB0_9ACTN</name>
<feature type="transmembrane region" description="Helical" evidence="1">
    <location>
        <begin position="288"/>
        <end position="308"/>
    </location>
</feature>
<evidence type="ECO:0000313" key="3">
    <source>
        <dbReference type="EMBL" id="GAA1576095.1"/>
    </source>
</evidence>
<feature type="transmembrane region" description="Helical" evidence="1">
    <location>
        <begin position="244"/>
        <end position="268"/>
    </location>
</feature>
<sequence>MTTTTHARSVAGAVPVRERILAPDLARGFALLLVALAHATGILNGTVPGVDPDPHGPERAFYFVMFMFVHASALPLFAMLFGYGLVQFMRHQDERQVPPAKTRAALLRRHLGLLVLGALHGILLFVGDVLGAFGLVGLVLTVLVLRRGKWVYRIGLAYLAFGIVYLGVLAARVYPSMSGNSTTDVPVGPDPTGTLPTYAESVSERLTDWPISTLVLLSTILFAMIGMWAARERILEEPEKHRKLLWGGAIGGFAIAIAGTLPIALTAAGVAGPEQSLAGAAKQLYEGAGLFGSVGYISVFGLIGLRLARRQGESRVAGALVALGQRTLTFYLLQSVCWQLLLTHYALRLGERTDSPAYTALACALGVWLVSLVLASVLQRYGYRGPAERLIRWFTHGSNRR</sequence>
<feature type="transmembrane region" description="Helical" evidence="1">
    <location>
        <begin position="157"/>
        <end position="174"/>
    </location>
</feature>
<evidence type="ECO:0000256" key="1">
    <source>
        <dbReference type="SAM" id="Phobius"/>
    </source>
</evidence>
<accession>A0ABN2DFB0</accession>
<feature type="transmembrane region" description="Helical" evidence="1">
    <location>
        <begin position="359"/>
        <end position="378"/>
    </location>
</feature>
<comment type="caution">
    <text evidence="3">The sequence shown here is derived from an EMBL/GenBank/DDBJ whole genome shotgun (WGS) entry which is preliminary data.</text>
</comment>
<evidence type="ECO:0000259" key="2">
    <source>
        <dbReference type="Pfam" id="PF04235"/>
    </source>
</evidence>
<dbReference type="InterPro" id="IPR052529">
    <property type="entry name" value="Bact_Transport_Assoc"/>
</dbReference>
<dbReference type="InterPro" id="IPR007349">
    <property type="entry name" value="DUF418"/>
</dbReference>
<feature type="transmembrane region" description="Helical" evidence="1">
    <location>
        <begin position="129"/>
        <end position="145"/>
    </location>
</feature>
<evidence type="ECO:0000313" key="4">
    <source>
        <dbReference type="Proteomes" id="UP001501705"/>
    </source>
</evidence>
<feature type="transmembrane region" description="Helical" evidence="1">
    <location>
        <begin position="209"/>
        <end position="230"/>
    </location>
</feature>
<dbReference type="EMBL" id="BAAAPH010000010">
    <property type="protein sequence ID" value="GAA1576095.1"/>
    <property type="molecule type" value="Genomic_DNA"/>
</dbReference>
<organism evidence="3 4">
    <name type="scientific">Kribbella hippodromi</name>
    <dbReference type="NCBI Taxonomy" id="434347"/>
    <lineage>
        <taxon>Bacteria</taxon>
        <taxon>Bacillati</taxon>
        <taxon>Actinomycetota</taxon>
        <taxon>Actinomycetes</taxon>
        <taxon>Propionibacteriales</taxon>
        <taxon>Kribbellaceae</taxon>
        <taxon>Kribbella</taxon>
    </lineage>
</organism>
<feature type="transmembrane region" description="Helical" evidence="1">
    <location>
        <begin position="29"/>
        <end position="48"/>
    </location>
</feature>
<keyword evidence="4" id="KW-1185">Reference proteome</keyword>
<protein>
    <submittedName>
        <fullName evidence="3">DUF418 domain-containing protein</fullName>
    </submittedName>
</protein>
<feature type="transmembrane region" description="Helical" evidence="1">
    <location>
        <begin position="106"/>
        <end position="123"/>
    </location>
</feature>
<feature type="domain" description="DUF418" evidence="2">
    <location>
        <begin position="229"/>
        <end position="397"/>
    </location>
</feature>
<dbReference type="RefSeq" id="WP_344234715.1">
    <property type="nucleotide sequence ID" value="NZ_BAAAPH010000010.1"/>
</dbReference>
<gene>
    <name evidence="3" type="ORF">GCM10009804_36060</name>
</gene>
<dbReference type="PANTHER" id="PTHR30590:SF2">
    <property type="entry name" value="INNER MEMBRANE PROTEIN"/>
    <property type="match status" value="1"/>
</dbReference>
<dbReference type="PANTHER" id="PTHR30590">
    <property type="entry name" value="INNER MEMBRANE PROTEIN"/>
    <property type="match status" value="1"/>
</dbReference>
<proteinExistence type="predicted"/>
<feature type="transmembrane region" description="Helical" evidence="1">
    <location>
        <begin position="60"/>
        <end position="86"/>
    </location>
</feature>
<dbReference type="Proteomes" id="UP001501705">
    <property type="component" value="Unassembled WGS sequence"/>
</dbReference>